<keyword evidence="5 9" id="KW-0812">Transmembrane</keyword>
<dbReference type="Gene3D" id="3.30.70.1440">
    <property type="entry name" value="Multidrug efflux transporter AcrB pore domain"/>
    <property type="match status" value="1"/>
</dbReference>
<reference evidence="12 13" key="1">
    <citation type="submission" date="2016-06" db="EMBL/GenBank/DDBJ databases">
        <title>Complete genome sequences of Bordetella bronchialis and Bordetella flabilis.</title>
        <authorList>
            <person name="LiPuma J.J."/>
            <person name="Spilker T."/>
        </authorList>
    </citation>
    <scope>NUCLEOTIDE SEQUENCE [LARGE SCALE GENOMIC DNA]</scope>
    <source>
        <strain evidence="11 13">AU17976</strain>
        <strain evidence="10 12">AU3182</strain>
    </source>
</reference>
<organism evidence="11 13">
    <name type="scientific">Bordetella bronchialis</name>
    <dbReference type="NCBI Taxonomy" id="463025"/>
    <lineage>
        <taxon>Bacteria</taxon>
        <taxon>Pseudomonadati</taxon>
        <taxon>Pseudomonadota</taxon>
        <taxon>Betaproteobacteria</taxon>
        <taxon>Burkholderiales</taxon>
        <taxon>Alcaligenaceae</taxon>
        <taxon>Bordetella</taxon>
    </lineage>
</organism>
<gene>
    <name evidence="10" type="ORF">BAU06_22890</name>
    <name evidence="11" type="ORF">BAU08_23445</name>
</gene>
<dbReference type="EMBL" id="CP016171">
    <property type="protein sequence ID" value="ANN73912.1"/>
    <property type="molecule type" value="Genomic_DNA"/>
</dbReference>
<dbReference type="GO" id="GO:0042910">
    <property type="term" value="F:xenobiotic transmembrane transporter activity"/>
    <property type="evidence" value="ECO:0007669"/>
    <property type="project" value="TreeGrafter"/>
</dbReference>
<dbReference type="Proteomes" id="UP000092213">
    <property type="component" value="Chromosome"/>
</dbReference>
<evidence type="ECO:0000313" key="13">
    <source>
        <dbReference type="Proteomes" id="UP000092213"/>
    </source>
</evidence>
<dbReference type="FunFam" id="1.20.1640.10:FF:000001">
    <property type="entry name" value="Efflux pump membrane transporter"/>
    <property type="match status" value="1"/>
</dbReference>
<dbReference type="InterPro" id="IPR001036">
    <property type="entry name" value="Acrflvin-R"/>
</dbReference>
<dbReference type="RefSeq" id="WP_066356035.1">
    <property type="nucleotide sequence ID" value="NZ_CBCSFJ010000004.1"/>
</dbReference>
<feature type="transmembrane region" description="Helical" evidence="9">
    <location>
        <begin position="334"/>
        <end position="353"/>
    </location>
</feature>
<proteinExistence type="predicted"/>
<evidence type="ECO:0000256" key="8">
    <source>
        <dbReference type="SAM" id="MobiDB-lite"/>
    </source>
</evidence>
<keyword evidence="3" id="KW-1003">Cell membrane</keyword>
<dbReference type="SUPFAM" id="SSF82693">
    <property type="entry name" value="Multidrug efflux transporter AcrB pore domain, PN1, PN2, PC1 and PC2 subdomains"/>
    <property type="match status" value="3"/>
</dbReference>
<keyword evidence="7 9" id="KW-0472">Membrane</keyword>
<evidence type="ECO:0000256" key="5">
    <source>
        <dbReference type="ARBA" id="ARBA00022692"/>
    </source>
</evidence>
<evidence type="ECO:0000256" key="6">
    <source>
        <dbReference type="ARBA" id="ARBA00022989"/>
    </source>
</evidence>
<feature type="region of interest" description="Disordered" evidence="8">
    <location>
        <begin position="496"/>
        <end position="527"/>
    </location>
</feature>
<dbReference type="Proteomes" id="UP000091897">
    <property type="component" value="Chromosome"/>
</dbReference>
<dbReference type="PANTHER" id="PTHR32063">
    <property type="match status" value="1"/>
</dbReference>
<dbReference type="PRINTS" id="PR00702">
    <property type="entry name" value="ACRIFLAVINRP"/>
</dbReference>
<dbReference type="Gene3D" id="3.30.70.1430">
    <property type="entry name" value="Multidrug efflux transporter AcrB pore domain"/>
    <property type="match status" value="2"/>
</dbReference>
<feature type="transmembrane region" description="Helical" evidence="9">
    <location>
        <begin position="983"/>
        <end position="1004"/>
    </location>
</feature>
<dbReference type="KEGG" id="bbro:BAU06_22890"/>
<dbReference type="Gene3D" id="1.20.1640.10">
    <property type="entry name" value="Multidrug efflux transporter AcrB transmembrane domain"/>
    <property type="match status" value="2"/>
</dbReference>
<feature type="transmembrane region" description="Helical" evidence="9">
    <location>
        <begin position="428"/>
        <end position="451"/>
    </location>
</feature>
<feature type="transmembrane region" description="Helical" evidence="9">
    <location>
        <begin position="558"/>
        <end position="577"/>
    </location>
</feature>
<feature type="transmembrane region" description="Helical" evidence="9">
    <location>
        <begin position="12"/>
        <end position="32"/>
    </location>
</feature>
<dbReference type="PANTHER" id="PTHR32063:SF21">
    <property type="entry name" value="MULTIDRUG RESISTANCE PROTEIN MDTB"/>
    <property type="match status" value="1"/>
</dbReference>
<dbReference type="Gene3D" id="3.30.2090.10">
    <property type="entry name" value="Multidrug efflux transporter AcrB TolC docking domain, DN and DC subdomains"/>
    <property type="match status" value="2"/>
</dbReference>
<keyword evidence="6 9" id="KW-1133">Transmembrane helix</keyword>
<keyword evidence="12" id="KW-1185">Reference proteome</keyword>
<dbReference type="EMBL" id="CP016170">
    <property type="protein sequence ID" value="ANN68767.1"/>
    <property type="molecule type" value="Genomic_DNA"/>
</dbReference>
<feature type="transmembrane region" description="Helical" evidence="9">
    <location>
        <begin position="887"/>
        <end position="905"/>
    </location>
</feature>
<protein>
    <submittedName>
        <fullName evidence="11">Multidrug transporter subunit MdtC</fullName>
    </submittedName>
</protein>
<feature type="transmembrane region" description="Helical" evidence="9">
    <location>
        <begin position="360"/>
        <end position="381"/>
    </location>
</feature>
<keyword evidence="4" id="KW-0997">Cell inner membrane</keyword>
<evidence type="ECO:0000256" key="7">
    <source>
        <dbReference type="ARBA" id="ARBA00023136"/>
    </source>
</evidence>
<evidence type="ECO:0000313" key="11">
    <source>
        <dbReference type="EMBL" id="ANN73912.1"/>
    </source>
</evidence>
<feature type="transmembrane region" description="Helical" evidence="9">
    <location>
        <begin position="463"/>
        <end position="490"/>
    </location>
</feature>
<dbReference type="SUPFAM" id="SSF82714">
    <property type="entry name" value="Multidrug efflux transporter AcrB TolC docking domain, DN and DC subdomains"/>
    <property type="match status" value="2"/>
</dbReference>
<accession>A0A193FLZ2</accession>
<dbReference type="Pfam" id="PF00873">
    <property type="entry name" value="ACR_tran"/>
    <property type="match status" value="1"/>
</dbReference>
<evidence type="ECO:0000256" key="1">
    <source>
        <dbReference type="ARBA" id="ARBA00004429"/>
    </source>
</evidence>
<dbReference type="GO" id="GO:0005886">
    <property type="term" value="C:plasma membrane"/>
    <property type="evidence" value="ECO:0007669"/>
    <property type="project" value="UniProtKB-SubCell"/>
</dbReference>
<evidence type="ECO:0000256" key="9">
    <source>
        <dbReference type="SAM" id="Phobius"/>
    </source>
</evidence>
<feature type="transmembrane region" description="Helical" evidence="9">
    <location>
        <begin position="938"/>
        <end position="963"/>
    </location>
</feature>
<dbReference type="Gene3D" id="3.30.70.1320">
    <property type="entry name" value="Multidrug efflux transporter AcrB pore domain like"/>
    <property type="match status" value="1"/>
</dbReference>
<dbReference type="InterPro" id="IPR027463">
    <property type="entry name" value="AcrB_DN_DC_subdom"/>
</dbReference>
<dbReference type="OrthoDB" id="9042683at2"/>
<name>A0A193FLZ2_9BORD</name>
<evidence type="ECO:0000256" key="2">
    <source>
        <dbReference type="ARBA" id="ARBA00022448"/>
    </source>
</evidence>
<sequence length="1062" mass="114254">MSPSRVFILRPVATTLSMVAILIAGFIAYRLLPVSALPEVDYPTIQVVTLYPGASPDVMTSLVTSPLERQFGQMPGLNQMSSTSSGGASVITLQFTLDISLDVAEQEVQAAINAASNLLPSDLPLPPTYNKVNPADAPVLTLGITSPTMPLPQVRDLIDTRMAQKLSQIPGVGLVSIAGGQRPAVRIQVNPQALAANGLAMSDLRTAIVAANVNQPKGNLDGPRRSTTINANDQLKAPTDYNDLIVAYRNNAPLRLSDVAKAVQGAEDVRQAAWAGDKPAVLLNVQRQPGANVIDVVNRINALLPQLRSSLPATLDVTVVADRTQTIRDSIDDVRFEMLLSIALVVMVTFLFLRSLTATLIPSVVVPLSLIGTFGIMYLAGFSINNLTLMALTIATGFVVDDAIVMIENIARHLEEGETPLQAALKGAGQIGFTLISLTFSLIAVLIPLLFMTEVVGRLFREFAITLAVSILISLVVSLTLTPMMCARLLRPEGKPARRDAAGRPLPGSEADAAPGTGDAARPAAHHGRFHQWTGSLIDRTIAGYDRMLRVVLNHQPLTLLVALATFALTVLLYMLVPKGFFPSQDTGLIQAITQAPQTISFQAMAERQQEAARIILADPDVQTVSSFIGVDGSNATLSAGRIQIALKPHEARSGSMTEVLARLRRSLADLKGMTVYMQPVQDLTIEDRIARTQYQMTLSNPDLKLLSAWTPRVVDRLRQLPQLADVTDDLQDEGLETYVDIDRDAASRLGITAAVIDEALYNAFGQRLISTIFTQSAQYRVVLEVQPQFSRGPDALSQIYVPTAAGTQVPLSSVARISESSTVLAINRLDQFPMVTVSFNLAPGASLSDAVQAIQAAERDMGLPAGIETRFQGAAQAFQNSLTSTLWLILAAIVTMYIVLGVLYESFIHPVTILSTLPSAGVGALLALLLTRTELDMIGIIGIILLIGIVKKNAIMMIDFALEAERKRGLPPREAIHEAALLRFRPILMTTLAALFGAVPLMLSTGTGSELRQPLGLVMVGGLLVSQVLTLFTTPVIYLMFDRLARRWGSRPQTGRAEAPR</sequence>
<keyword evidence="2" id="KW-0813">Transport</keyword>
<dbReference type="SUPFAM" id="SSF82866">
    <property type="entry name" value="Multidrug efflux transporter AcrB transmembrane domain"/>
    <property type="match status" value="2"/>
</dbReference>
<evidence type="ECO:0000256" key="4">
    <source>
        <dbReference type="ARBA" id="ARBA00022519"/>
    </source>
</evidence>
<feature type="transmembrane region" description="Helical" evidence="9">
    <location>
        <begin position="1016"/>
        <end position="1042"/>
    </location>
</feature>
<dbReference type="FunFam" id="3.30.70.1430:FF:000001">
    <property type="entry name" value="Efflux pump membrane transporter"/>
    <property type="match status" value="1"/>
</dbReference>
<evidence type="ECO:0000313" key="10">
    <source>
        <dbReference type="EMBL" id="ANN68767.1"/>
    </source>
</evidence>
<dbReference type="STRING" id="463025.BAU08_23445"/>
<evidence type="ECO:0000256" key="3">
    <source>
        <dbReference type="ARBA" id="ARBA00022475"/>
    </source>
</evidence>
<comment type="subcellular location">
    <subcellularLocation>
        <location evidence="1">Cell inner membrane</location>
        <topology evidence="1">Multi-pass membrane protein</topology>
    </subcellularLocation>
</comment>
<dbReference type="AlphaFoldDB" id="A0A193FLZ2"/>
<evidence type="ECO:0000313" key="12">
    <source>
        <dbReference type="Proteomes" id="UP000091897"/>
    </source>
</evidence>